<organism evidence="1 2">
    <name type="scientific">Paenibacillus catalpae</name>
    <dbReference type="NCBI Taxonomy" id="1045775"/>
    <lineage>
        <taxon>Bacteria</taxon>
        <taxon>Bacillati</taxon>
        <taxon>Bacillota</taxon>
        <taxon>Bacilli</taxon>
        <taxon>Bacillales</taxon>
        <taxon>Paenibacillaceae</taxon>
        <taxon>Paenibacillus</taxon>
    </lineage>
</organism>
<proteinExistence type="predicted"/>
<evidence type="ECO:0000313" key="2">
    <source>
        <dbReference type="Proteomes" id="UP000198855"/>
    </source>
</evidence>
<accession>A0A1I1TGZ7</accession>
<sequence>MNGMKPMIPRSMSVSPYGGIAVISEEQLDQFRVSGDRVRVMRDEMEVNDVVGIVVAWDDTTVVIRRANRRVVKLSRNYRFELASSERGSDG</sequence>
<evidence type="ECO:0000313" key="1">
    <source>
        <dbReference type="EMBL" id="SFD56428.1"/>
    </source>
</evidence>
<keyword evidence="2" id="KW-1185">Reference proteome</keyword>
<dbReference type="AlphaFoldDB" id="A0A1I1TGZ7"/>
<gene>
    <name evidence="1" type="ORF">SAMN05216378_0458</name>
</gene>
<protein>
    <submittedName>
        <fullName evidence="1">Uncharacterized protein</fullName>
    </submittedName>
</protein>
<reference evidence="2" key="1">
    <citation type="submission" date="2016-10" db="EMBL/GenBank/DDBJ databases">
        <authorList>
            <person name="Varghese N."/>
            <person name="Submissions S."/>
        </authorList>
    </citation>
    <scope>NUCLEOTIDE SEQUENCE [LARGE SCALE GENOMIC DNA]</scope>
    <source>
        <strain evidence="2">CGMCC 1.10784</strain>
    </source>
</reference>
<dbReference type="EMBL" id="FOMT01000001">
    <property type="protein sequence ID" value="SFD56428.1"/>
    <property type="molecule type" value="Genomic_DNA"/>
</dbReference>
<dbReference type="STRING" id="1045775.SAMN05216378_0458"/>
<dbReference type="Proteomes" id="UP000198855">
    <property type="component" value="Unassembled WGS sequence"/>
</dbReference>
<name>A0A1I1TGZ7_9BACL</name>